<dbReference type="InterPro" id="IPR054363">
    <property type="entry name" value="GH95_cat"/>
</dbReference>
<evidence type="ECO:0000259" key="3">
    <source>
        <dbReference type="Pfam" id="PF22124"/>
    </source>
</evidence>
<dbReference type="Pfam" id="PF21307">
    <property type="entry name" value="Glyco_hydro_95_C"/>
    <property type="match status" value="1"/>
</dbReference>
<dbReference type="PANTHER" id="PTHR31084">
    <property type="entry name" value="ALPHA-L-FUCOSIDASE 2"/>
    <property type="match status" value="1"/>
</dbReference>
<dbReference type="SUPFAM" id="SSF48208">
    <property type="entry name" value="Six-hairpin glycosidases"/>
    <property type="match status" value="1"/>
</dbReference>
<dbReference type="PANTHER" id="PTHR31084:SF0">
    <property type="entry name" value="ALPHA-L-FUCOSIDASE 2"/>
    <property type="match status" value="1"/>
</dbReference>
<organism evidence="4 5">
    <name type="scientific">Microbacterium soli</name>
    <dbReference type="NCBI Taxonomy" id="446075"/>
    <lineage>
        <taxon>Bacteria</taxon>
        <taxon>Bacillati</taxon>
        <taxon>Actinomycetota</taxon>
        <taxon>Actinomycetes</taxon>
        <taxon>Micrococcales</taxon>
        <taxon>Microbacteriaceae</taxon>
        <taxon>Microbacterium</taxon>
    </lineage>
</organism>
<dbReference type="Proteomes" id="UP001501591">
    <property type="component" value="Unassembled WGS sequence"/>
</dbReference>
<evidence type="ECO:0000259" key="1">
    <source>
        <dbReference type="Pfam" id="PF14498"/>
    </source>
</evidence>
<keyword evidence="4" id="KW-0378">Hydrolase</keyword>
<dbReference type="InterPro" id="IPR008928">
    <property type="entry name" value="6-hairpin_glycosidase_sf"/>
</dbReference>
<dbReference type="Gene3D" id="1.50.10.10">
    <property type="match status" value="1"/>
</dbReference>
<dbReference type="Pfam" id="PF14498">
    <property type="entry name" value="Glyco_hyd_65N_2"/>
    <property type="match status" value="1"/>
</dbReference>
<sequence length="772" mass="82105">MRALRYRGRARTWLECLPLGDGRLGAMTDGGVSSTTIHLNDATAWSGSPHSEAAHPLPDAARCSELLSEARAAIAGGDPVGAEAPLQAMQTSYAQSFVPLGSVVITTETAPDDSQLTRELDIGTGLHTSTTSAHRTTTFIAPEQSVLVHTIEPAAPVSAVLSSPLHGPGAGDAPLPVDVDTHTSALLLRLPSDVAPGHEPDLPGAVWSTQEGAALRAALVARVLHAPERTVVMVAAATTYTAPGRPPTGDAHDALQSALARLDAAQSQGADALRQHARTRMRDALDGVDLSFRPDHSELDTASRLARARTDPAGMLARDPDLAALLFHYGRYLLVSSSRPGGLPATLQGIWNAEMRPPWGSAYTVNINTQMNYWGAHVTGLSAAAEALSDFTLALSEAAAAHTSRLYGAPGWTVHHNTDAWLYSTSPGRGSGDPRWAFWPMGGAWLASMLTEPWEFGAAGAAELARIWPALRGAATFALSWHRDGRTSPSTSPENAYLLDDGRAASLASTSTMDLSLVRMVLERTVRAAQALELADDEVAAAAAARLSGLARSPAVTADGRIVEWDVARTEEDPHHRHMSHLLGLFPGTEDWSPRARAAAAATLERRGDDSSGWSLVWKLALWARLGDEARTGRLIEMLLRDAQTVSGPWAGGLYPNLFAAHPPFQIDANLGYVGALAECLLQSHRGIVLLPALPRQLGDGCVRGLIARPGIIVDLEWADGELVEARLRARRAEAAGVHRVLWRGRAVSVEIGMEETVLLQPGDFPSRTPRA</sequence>
<dbReference type="InterPro" id="IPR027414">
    <property type="entry name" value="GH95_N_dom"/>
</dbReference>
<name>A0ABP7MTX4_9MICO</name>
<dbReference type="GO" id="GO:0016787">
    <property type="term" value="F:hydrolase activity"/>
    <property type="evidence" value="ECO:0007669"/>
    <property type="project" value="UniProtKB-KW"/>
</dbReference>
<protein>
    <submittedName>
        <fullName evidence="4">Glycoside hydrolase N-terminal domain-containing protein</fullName>
    </submittedName>
</protein>
<dbReference type="Gene3D" id="2.70.98.50">
    <property type="entry name" value="putative glycoside hydrolase family protein from bacillus halodurans"/>
    <property type="match status" value="1"/>
</dbReference>
<feature type="domain" description="Glycosyl hydrolase family 95 N-terminal" evidence="1">
    <location>
        <begin position="4"/>
        <end position="240"/>
    </location>
</feature>
<keyword evidence="5" id="KW-1185">Reference proteome</keyword>
<dbReference type="RefSeq" id="WP_344817989.1">
    <property type="nucleotide sequence ID" value="NZ_BAABCP010000001.1"/>
</dbReference>
<gene>
    <name evidence="4" type="ORF">GCM10022383_05720</name>
</gene>
<feature type="domain" description="Alpha fucosidase A-like C-terminal" evidence="2">
    <location>
        <begin position="683"/>
        <end position="738"/>
    </location>
</feature>
<dbReference type="InterPro" id="IPR049053">
    <property type="entry name" value="AFCA-like_C"/>
</dbReference>
<evidence type="ECO:0000313" key="5">
    <source>
        <dbReference type="Proteomes" id="UP001501591"/>
    </source>
</evidence>
<reference evidence="5" key="1">
    <citation type="journal article" date="2019" name="Int. J. Syst. Evol. Microbiol.">
        <title>The Global Catalogue of Microorganisms (GCM) 10K type strain sequencing project: providing services to taxonomists for standard genome sequencing and annotation.</title>
        <authorList>
            <consortium name="The Broad Institute Genomics Platform"/>
            <consortium name="The Broad Institute Genome Sequencing Center for Infectious Disease"/>
            <person name="Wu L."/>
            <person name="Ma J."/>
        </authorList>
    </citation>
    <scope>NUCLEOTIDE SEQUENCE [LARGE SCALE GENOMIC DNA]</scope>
    <source>
        <strain evidence="5">JCM 17024</strain>
    </source>
</reference>
<accession>A0ABP7MTX4</accession>
<feature type="domain" description="Glycosyl hydrolase family 95 catalytic" evidence="3">
    <location>
        <begin position="271"/>
        <end position="681"/>
    </location>
</feature>
<dbReference type="PIRSF" id="PIRSF007663">
    <property type="entry name" value="UCP007663"/>
    <property type="match status" value="1"/>
</dbReference>
<dbReference type="Pfam" id="PF22124">
    <property type="entry name" value="Glyco_hydro_95_cat"/>
    <property type="match status" value="1"/>
</dbReference>
<dbReference type="InterPro" id="IPR016518">
    <property type="entry name" value="Alpha-L-fucosidase"/>
</dbReference>
<dbReference type="EMBL" id="BAABCP010000001">
    <property type="protein sequence ID" value="GAA3929877.1"/>
    <property type="molecule type" value="Genomic_DNA"/>
</dbReference>
<evidence type="ECO:0000259" key="2">
    <source>
        <dbReference type="Pfam" id="PF21307"/>
    </source>
</evidence>
<proteinExistence type="predicted"/>
<dbReference type="InterPro" id="IPR012341">
    <property type="entry name" value="6hp_glycosidase-like_sf"/>
</dbReference>
<comment type="caution">
    <text evidence="4">The sequence shown here is derived from an EMBL/GenBank/DDBJ whole genome shotgun (WGS) entry which is preliminary data.</text>
</comment>
<evidence type="ECO:0000313" key="4">
    <source>
        <dbReference type="EMBL" id="GAA3929877.1"/>
    </source>
</evidence>